<dbReference type="GO" id="GO:0016491">
    <property type="term" value="F:oxidoreductase activity"/>
    <property type="evidence" value="ECO:0007669"/>
    <property type="project" value="UniProtKB-KW"/>
</dbReference>
<evidence type="ECO:0000256" key="2">
    <source>
        <dbReference type="ARBA" id="ARBA00022630"/>
    </source>
</evidence>
<evidence type="ECO:0000313" key="8">
    <source>
        <dbReference type="Proteomes" id="UP001303373"/>
    </source>
</evidence>
<dbReference type="PANTHER" id="PTHR43656">
    <property type="entry name" value="BINDING OXIDOREDUCTASE, PUTATIVE (AFU_ORTHOLOGUE AFUA_2G08260)-RELATED"/>
    <property type="match status" value="1"/>
</dbReference>
<dbReference type="InterPro" id="IPR001155">
    <property type="entry name" value="OxRdtase_FMN_N"/>
</dbReference>
<evidence type="ECO:0000256" key="5">
    <source>
        <dbReference type="SAM" id="MobiDB-lite"/>
    </source>
</evidence>
<dbReference type="Proteomes" id="UP001303373">
    <property type="component" value="Chromosome 12"/>
</dbReference>
<feature type="domain" description="NADH:flavin oxidoreductase/NADH oxidase N-terminal" evidence="6">
    <location>
        <begin position="14"/>
        <end position="361"/>
    </location>
</feature>
<comment type="similarity">
    <text evidence="1">Belongs to the NADH:flavin oxidoreductase/NADH oxidase family.</text>
</comment>
<evidence type="ECO:0000313" key="7">
    <source>
        <dbReference type="EMBL" id="WPH03986.1"/>
    </source>
</evidence>
<dbReference type="InterPro" id="IPR013785">
    <property type="entry name" value="Aldolase_TIM"/>
</dbReference>
<proteinExistence type="inferred from homology"/>
<evidence type="ECO:0000259" key="6">
    <source>
        <dbReference type="Pfam" id="PF00724"/>
    </source>
</evidence>
<name>A0AAQ3MCC0_9PEZI</name>
<evidence type="ECO:0000256" key="4">
    <source>
        <dbReference type="ARBA" id="ARBA00023002"/>
    </source>
</evidence>
<keyword evidence="4" id="KW-0560">Oxidoreductase</keyword>
<protein>
    <recommendedName>
        <fullName evidence="6">NADH:flavin oxidoreductase/NADH oxidase N-terminal domain-containing protein</fullName>
    </recommendedName>
</protein>
<sequence>MSLESSFSLPCGLTLQNRLVKAAMAEGMADGSAKPNAKHSTLYREWAEGGWGAILTGNVQVDSKHLGSPGDIAPSADETEREKTLEVWKKWAGECQANGTPAIVQLNHPGRQSPVVARKGQAMGPSAVALNIGNGIIAQLARWLVFGTPKAMTVEEIQIVVKQFASAAKLASDAGFKGVELHAAHGYLLSQFLSPLSNTRTDDYGGSPKNRARIIKEIMAAVRAATPAGFCVGIKINSADHQQENGLEECLEQVEFITEEQVDFLEISGGTYEDPKMMKSDVDEDEPRGGEAKRTERTAKREAFFLEYAHEVRRKFPSLPLMVTGGFRSRRGMQAAVDEGGCDMVGIGRPSAVTPKLPTQIILNKEIPDEDANLVLEQIKTPWIMGKLGLGALGAGMVTIHFQKAMKQLAVAH</sequence>
<reference evidence="7 8" key="1">
    <citation type="submission" date="2023-11" db="EMBL/GenBank/DDBJ databases">
        <title>An acidophilic fungus is an integral part of prey digestion in a carnivorous sundew plant.</title>
        <authorList>
            <person name="Tsai I.J."/>
        </authorList>
    </citation>
    <scope>NUCLEOTIDE SEQUENCE [LARGE SCALE GENOMIC DNA]</scope>
    <source>
        <strain evidence="7">169a</strain>
    </source>
</reference>
<dbReference type="PANTHER" id="PTHR43656:SF2">
    <property type="entry name" value="BINDING OXIDOREDUCTASE, PUTATIVE (AFU_ORTHOLOGUE AFUA_2G08260)-RELATED"/>
    <property type="match status" value="1"/>
</dbReference>
<dbReference type="AlphaFoldDB" id="A0AAQ3MCC0"/>
<gene>
    <name evidence="7" type="ORF">R9X50_00686900</name>
</gene>
<keyword evidence="8" id="KW-1185">Reference proteome</keyword>
<dbReference type="SUPFAM" id="SSF51395">
    <property type="entry name" value="FMN-linked oxidoreductases"/>
    <property type="match status" value="1"/>
</dbReference>
<dbReference type="Gene3D" id="3.20.20.70">
    <property type="entry name" value="Aldolase class I"/>
    <property type="match status" value="1"/>
</dbReference>
<keyword evidence="2" id="KW-0285">Flavoprotein</keyword>
<keyword evidence="3" id="KW-0288">FMN</keyword>
<dbReference type="GO" id="GO:0010181">
    <property type="term" value="F:FMN binding"/>
    <property type="evidence" value="ECO:0007669"/>
    <property type="project" value="InterPro"/>
</dbReference>
<feature type="region of interest" description="Disordered" evidence="5">
    <location>
        <begin position="275"/>
        <end position="296"/>
    </location>
</feature>
<dbReference type="CDD" id="cd04733">
    <property type="entry name" value="OYE_like_2_FMN"/>
    <property type="match status" value="1"/>
</dbReference>
<evidence type="ECO:0000256" key="1">
    <source>
        <dbReference type="ARBA" id="ARBA00005979"/>
    </source>
</evidence>
<evidence type="ECO:0000256" key="3">
    <source>
        <dbReference type="ARBA" id="ARBA00022643"/>
    </source>
</evidence>
<dbReference type="EMBL" id="CP138591">
    <property type="protein sequence ID" value="WPH03986.1"/>
    <property type="molecule type" value="Genomic_DNA"/>
</dbReference>
<dbReference type="Pfam" id="PF00724">
    <property type="entry name" value="Oxidored_FMN"/>
    <property type="match status" value="1"/>
</dbReference>
<dbReference type="InterPro" id="IPR051799">
    <property type="entry name" value="NADH_flavin_oxidoreductase"/>
</dbReference>
<accession>A0AAQ3MCC0</accession>
<organism evidence="7 8">
    <name type="scientific">Acrodontium crateriforme</name>
    <dbReference type="NCBI Taxonomy" id="150365"/>
    <lineage>
        <taxon>Eukaryota</taxon>
        <taxon>Fungi</taxon>
        <taxon>Dikarya</taxon>
        <taxon>Ascomycota</taxon>
        <taxon>Pezizomycotina</taxon>
        <taxon>Dothideomycetes</taxon>
        <taxon>Dothideomycetidae</taxon>
        <taxon>Mycosphaerellales</taxon>
        <taxon>Teratosphaeriaceae</taxon>
        <taxon>Acrodontium</taxon>
    </lineage>
</organism>